<proteinExistence type="predicted"/>
<evidence type="ECO:0000256" key="4">
    <source>
        <dbReference type="ARBA" id="ARBA00023136"/>
    </source>
</evidence>
<keyword evidence="4 5" id="KW-0472">Membrane</keyword>
<evidence type="ECO:0000313" key="7">
    <source>
        <dbReference type="Proteomes" id="UP000264217"/>
    </source>
</evidence>
<feature type="transmembrane region" description="Helical" evidence="5">
    <location>
        <begin position="36"/>
        <end position="59"/>
    </location>
</feature>
<dbReference type="InterPro" id="IPR019109">
    <property type="entry name" value="MamF_MmsF"/>
</dbReference>
<dbReference type="AlphaFoldDB" id="A0A372NZS1"/>
<evidence type="ECO:0000256" key="3">
    <source>
        <dbReference type="ARBA" id="ARBA00022989"/>
    </source>
</evidence>
<accession>A0A372NZS1</accession>
<sequence length="121" mass="13168">MSNKTMAIVSYITIIGWIVAYLEFKKRQDKSELVNYHLGQSLGLIILTFALSIAVSILAAIIPGLYIVSGVVGLGTLILLLLGIVTANNEAIKPLPVVGKLFEGRFNFTDQVDAKSQQKTF</sequence>
<evidence type="ECO:0000256" key="5">
    <source>
        <dbReference type="SAM" id="Phobius"/>
    </source>
</evidence>
<evidence type="ECO:0000313" key="6">
    <source>
        <dbReference type="EMBL" id="RFZ95625.1"/>
    </source>
</evidence>
<name>A0A372NZS1_9SPHI</name>
<organism evidence="6 7">
    <name type="scientific">Mucilaginibacter conchicola</name>
    <dbReference type="NCBI Taxonomy" id="2303333"/>
    <lineage>
        <taxon>Bacteria</taxon>
        <taxon>Pseudomonadati</taxon>
        <taxon>Bacteroidota</taxon>
        <taxon>Sphingobacteriia</taxon>
        <taxon>Sphingobacteriales</taxon>
        <taxon>Sphingobacteriaceae</taxon>
        <taxon>Mucilaginibacter</taxon>
    </lineage>
</organism>
<dbReference type="RefSeq" id="WP_117391175.1">
    <property type="nucleotide sequence ID" value="NZ_QWDC01000001.1"/>
</dbReference>
<dbReference type="Proteomes" id="UP000264217">
    <property type="component" value="Unassembled WGS sequence"/>
</dbReference>
<dbReference type="OrthoDB" id="6400719at2"/>
<dbReference type="Pfam" id="PF09685">
    <property type="entry name" value="MamF_MmsF"/>
    <property type="match status" value="1"/>
</dbReference>
<evidence type="ECO:0000256" key="1">
    <source>
        <dbReference type="ARBA" id="ARBA00004141"/>
    </source>
</evidence>
<feature type="transmembrane region" description="Helical" evidence="5">
    <location>
        <begin position="65"/>
        <end position="85"/>
    </location>
</feature>
<comment type="caution">
    <text evidence="6">The sequence shown here is derived from an EMBL/GenBank/DDBJ whole genome shotgun (WGS) entry which is preliminary data.</text>
</comment>
<reference evidence="6 7" key="1">
    <citation type="submission" date="2018-08" db="EMBL/GenBank/DDBJ databases">
        <title>Mucilaginibacter sp. MYSH2.</title>
        <authorList>
            <person name="Seo T."/>
        </authorList>
    </citation>
    <scope>NUCLEOTIDE SEQUENCE [LARGE SCALE GENOMIC DNA]</scope>
    <source>
        <strain evidence="6 7">MYSH2</strain>
    </source>
</reference>
<dbReference type="EMBL" id="QWDC01000001">
    <property type="protein sequence ID" value="RFZ95625.1"/>
    <property type="molecule type" value="Genomic_DNA"/>
</dbReference>
<feature type="transmembrane region" description="Helical" evidence="5">
    <location>
        <begin position="6"/>
        <end position="24"/>
    </location>
</feature>
<protein>
    <submittedName>
        <fullName evidence="6">DUF4870 domain-containing protein</fullName>
    </submittedName>
</protein>
<keyword evidence="2 5" id="KW-0812">Transmembrane</keyword>
<keyword evidence="3 5" id="KW-1133">Transmembrane helix</keyword>
<evidence type="ECO:0000256" key="2">
    <source>
        <dbReference type="ARBA" id="ARBA00022692"/>
    </source>
</evidence>
<keyword evidence="7" id="KW-1185">Reference proteome</keyword>
<comment type="subcellular location">
    <subcellularLocation>
        <location evidence="1">Membrane</location>
        <topology evidence="1">Multi-pass membrane protein</topology>
    </subcellularLocation>
</comment>
<gene>
    <name evidence="6" type="ORF">D0C36_08940</name>
</gene>